<evidence type="ECO:0000313" key="5">
    <source>
        <dbReference type="Proteomes" id="UP001177744"/>
    </source>
</evidence>
<gene>
    <name evidence="4" type="ORF">QTO34_008195</name>
</gene>
<evidence type="ECO:0000313" key="4">
    <source>
        <dbReference type="EMBL" id="KAK1345731.1"/>
    </source>
</evidence>
<sequence>MRNLNLEVIDQLITISGIKWTWLSHGSCLCECCCTTYNMAQTYSCFVIPGSTWRQSELLRASIELLLLRQSQAFKNMKIYKRESCFSFSRKQGNILVTQRGEDFVLTSISWYAVTLGPASLSCPSICTILLPWDQDTSEKCSSAVDLSIYVENDSQEEAAGPEIGVFVLNDSGICSIDKFEKRKFEACGRHLAHCLVTVLQGKEQVEEAFMDMAVLGTAWLTRTARPWAMPPLSQEASSSHGSLCAHPQ</sequence>
<dbReference type="InterPro" id="IPR001208">
    <property type="entry name" value="MCM_dom"/>
</dbReference>
<dbReference type="Pfam" id="PF00493">
    <property type="entry name" value="MCM"/>
    <property type="match status" value="1"/>
</dbReference>
<reference evidence="4" key="1">
    <citation type="submission" date="2023-06" db="EMBL/GenBank/DDBJ databases">
        <title>Reference genome for the Northern bat (Eptesicus nilssonii), a most northern bat species.</title>
        <authorList>
            <person name="Laine V.N."/>
            <person name="Pulliainen A.T."/>
            <person name="Lilley T.M."/>
        </authorList>
    </citation>
    <scope>NUCLEOTIDE SEQUENCE</scope>
    <source>
        <strain evidence="4">BLF_Eptnil</strain>
        <tissue evidence="4">Kidney</tissue>
    </source>
</reference>
<organism evidence="4 5">
    <name type="scientific">Cnephaeus nilssonii</name>
    <name type="common">Northern bat</name>
    <name type="synonym">Eptesicus nilssonii</name>
    <dbReference type="NCBI Taxonomy" id="3371016"/>
    <lineage>
        <taxon>Eukaryota</taxon>
        <taxon>Metazoa</taxon>
        <taxon>Chordata</taxon>
        <taxon>Craniata</taxon>
        <taxon>Vertebrata</taxon>
        <taxon>Euteleostomi</taxon>
        <taxon>Mammalia</taxon>
        <taxon>Eutheria</taxon>
        <taxon>Laurasiatheria</taxon>
        <taxon>Chiroptera</taxon>
        <taxon>Yangochiroptera</taxon>
        <taxon>Vespertilionidae</taxon>
        <taxon>Cnephaeus</taxon>
    </lineage>
</organism>
<keyword evidence="1" id="KW-0547">Nucleotide-binding</keyword>
<name>A0AA40IA84_CNENI</name>
<protein>
    <recommendedName>
        <fullName evidence="3">MCM C-terminal AAA(+) ATPase domain-containing protein</fullName>
    </recommendedName>
</protein>
<evidence type="ECO:0000259" key="3">
    <source>
        <dbReference type="Pfam" id="PF00493"/>
    </source>
</evidence>
<evidence type="ECO:0000256" key="2">
    <source>
        <dbReference type="ARBA" id="ARBA00022840"/>
    </source>
</evidence>
<dbReference type="EMBL" id="JAULJE010000002">
    <property type="protein sequence ID" value="KAK1345731.1"/>
    <property type="molecule type" value="Genomic_DNA"/>
</dbReference>
<comment type="caution">
    <text evidence="4">The sequence shown here is derived from an EMBL/GenBank/DDBJ whole genome shotgun (WGS) entry which is preliminary data.</text>
</comment>
<evidence type="ECO:0000256" key="1">
    <source>
        <dbReference type="ARBA" id="ARBA00022741"/>
    </source>
</evidence>
<dbReference type="Proteomes" id="UP001177744">
    <property type="component" value="Unassembled WGS sequence"/>
</dbReference>
<dbReference type="GO" id="GO:0003677">
    <property type="term" value="F:DNA binding"/>
    <property type="evidence" value="ECO:0007669"/>
    <property type="project" value="InterPro"/>
</dbReference>
<keyword evidence="2" id="KW-0067">ATP-binding</keyword>
<proteinExistence type="predicted"/>
<dbReference type="GO" id="GO:0005524">
    <property type="term" value="F:ATP binding"/>
    <property type="evidence" value="ECO:0007669"/>
    <property type="project" value="UniProtKB-KW"/>
</dbReference>
<feature type="domain" description="MCM C-terminal AAA(+) ATPase" evidence="3">
    <location>
        <begin position="131"/>
        <end position="184"/>
    </location>
</feature>
<accession>A0AA40IA84</accession>
<dbReference type="AlphaFoldDB" id="A0AA40IA84"/>
<keyword evidence="5" id="KW-1185">Reference proteome</keyword>